<feature type="DNA-binding region" description="H-T-H motif" evidence="4">
    <location>
        <begin position="43"/>
        <end position="62"/>
    </location>
</feature>
<keyword evidence="8" id="KW-1185">Reference proteome</keyword>
<dbReference type="GO" id="GO:0045892">
    <property type="term" value="P:negative regulation of DNA-templated transcription"/>
    <property type="evidence" value="ECO:0007669"/>
    <property type="project" value="InterPro"/>
</dbReference>
<dbReference type="SUPFAM" id="SSF48498">
    <property type="entry name" value="Tetracyclin repressor-like, C-terminal domain"/>
    <property type="match status" value="1"/>
</dbReference>
<dbReference type="EMBL" id="JAUTIX010000006">
    <property type="protein sequence ID" value="MDP0399418.1"/>
    <property type="molecule type" value="Genomic_DNA"/>
</dbReference>
<evidence type="ECO:0000256" key="5">
    <source>
        <dbReference type="SAM" id="MobiDB-lite"/>
    </source>
</evidence>
<proteinExistence type="predicted"/>
<evidence type="ECO:0000256" key="3">
    <source>
        <dbReference type="ARBA" id="ARBA00023163"/>
    </source>
</evidence>
<gene>
    <name evidence="7" type="ORF">Q7X28_15945</name>
</gene>
<keyword evidence="3" id="KW-0804">Transcription</keyword>
<sequence>MSGMSSTAPRRGRPTKNEAHLSRSTIVTAALALIDSEGVGAVSMRTVGRRLGVDAKSLYHHVAGKEQLLDAVAESILASIEVPAPTGDLRTDLRAAAHAFRVQALSHPQAATLVLTRQLKSVRSLAPVEGVLHILLTAGFDADEAVNMLRTMLAALIGTLLREVNAGPTYGTTDTAGIAARAADLTEAGLPSIRAVAPQLARFDAEAEFDYMVDAVVDLIVARRA</sequence>
<dbReference type="AlphaFoldDB" id="A0AA90NI14"/>
<dbReference type="InterPro" id="IPR036271">
    <property type="entry name" value="Tet_transcr_reg_TetR-rel_C_sf"/>
</dbReference>
<organism evidence="7 8">
    <name type="scientific">Tsukamurella strandjordii</name>
    <dbReference type="NCBI Taxonomy" id="147577"/>
    <lineage>
        <taxon>Bacteria</taxon>
        <taxon>Bacillati</taxon>
        <taxon>Actinomycetota</taxon>
        <taxon>Actinomycetes</taxon>
        <taxon>Mycobacteriales</taxon>
        <taxon>Tsukamurellaceae</taxon>
        <taxon>Tsukamurella</taxon>
    </lineage>
</organism>
<accession>A0AA90NI14</accession>
<dbReference type="PROSITE" id="PS50977">
    <property type="entry name" value="HTH_TETR_2"/>
    <property type="match status" value="1"/>
</dbReference>
<dbReference type="GO" id="GO:0003700">
    <property type="term" value="F:DNA-binding transcription factor activity"/>
    <property type="evidence" value="ECO:0007669"/>
    <property type="project" value="TreeGrafter"/>
</dbReference>
<keyword evidence="1" id="KW-0805">Transcription regulation</keyword>
<evidence type="ECO:0000256" key="1">
    <source>
        <dbReference type="ARBA" id="ARBA00023015"/>
    </source>
</evidence>
<dbReference type="PANTHER" id="PTHR30055:SF151">
    <property type="entry name" value="TRANSCRIPTIONAL REGULATORY PROTEIN"/>
    <property type="match status" value="1"/>
</dbReference>
<dbReference type="SUPFAM" id="SSF46689">
    <property type="entry name" value="Homeodomain-like"/>
    <property type="match status" value="1"/>
</dbReference>
<dbReference type="GO" id="GO:0000976">
    <property type="term" value="F:transcription cis-regulatory region binding"/>
    <property type="evidence" value="ECO:0007669"/>
    <property type="project" value="TreeGrafter"/>
</dbReference>
<dbReference type="InterPro" id="IPR050109">
    <property type="entry name" value="HTH-type_TetR-like_transc_reg"/>
</dbReference>
<feature type="domain" description="HTH tetR-type" evidence="6">
    <location>
        <begin position="20"/>
        <end position="80"/>
    </location>
</feature>
<dbReference type="InterPro" id="IPR001647">
    <property type="entry name" value="HTH_TetR"/>
</dbReference>
<dbReference type="PANTHER" id="PTHR30055">
    <property type="entry name" value="HTH-TYPE TRANSCRIPTIONAL REGULATOR RUTR"/>
    <property type="match status" value="1"/>
</dbReference>
<feature type="region of interest" description="Disordered" evidence="5">
    <location>
        <begin position="1"/>
        <end position="21"/>
    </location>
</feature>
<dbReference type="Pfam" id="PF00440">
    <property type="entry name" value="TetR_N"/>
    <property type="match status" value="1"/>
</dbReference>
<dbReference type="InterPro" id="IPR009057">
    <property type="entry name" value="Homeodomain-like_sf"/>
</dbReference>
<comment type="caution">
    <text evidence="7">The sequence shown here is derived from an EMBL/GenBank/DDBJ whole genome shotgun (WGS) entry which is preliminary data.</text>
</comment>
<name>A0AA90NI14_9ACTN</name>
<dbReference type="PRINTS" id="PR00455">
    <property type="entry name" value="HTHTETR"/>
</dbReference>
<evidence type="ECO:0000256" key="2">
    <source>
        <dbReference type="ARBA" id="ARBA00023125"/>
    </source>
</evidence>
<dbReference type="Pfam" id="PF02909">
    <property type="entry name" value="TetR_C_1"/>
    <property type="match status" value="1"/>
</dbReference>
<evidence type="ECO:0000313" key="7">
    <source>
        <dbReference type="EMBL" id="MDP0399418.1"/>
    </source>
</evidence>
<protein>
    <submittedName>
        <fullName evidence="7">TetR family transcriptional regulator</fullName>
    </submittedName>
</protein>
<evidence type="ECO:0000313" key="8">
    <source>
        <dbReference type="Proteomes" id="UP001178281"/>
    </source>
</evidence>
<dbReference type="Gene3D" id="1.10.357.10">
    <property type="entry name" value="Tetracycline Repressor, domain 2"/>
    <property type="match status" value="1"/>
</dbReference>
<keyword evidence="2 4" id="KW-0238">DNA-binding</keyword>
<reference evidence="7" key="1">
    <citation type="submission" date="2023-08" db="EMBL/GenBank/DDBJ databases">
        <title>The draft genome of Tsukamurella strandjordii strain 050030.</title>
        <authorList>
            <person name="Zhao F."/>
            <person name="Feng Y."/>
            <person name="Zong Z."/>
        </authorList>
    </citation>
    <scope>NUCLEOTIDE SEQUENCE</scope>
    <source>
        <strain evidence="7">050030</strain>
    </source>
</reference>
<dbReference type="InterPro" id="IPR004111">
    <property type="entry name" value="Repressor_TetR_C"/>
</dbReference>
<evidence type="ECO:0000259" key="6">
    <source>
        <dbReference type="PROSITE" id="PS50977"/>
    </source>
</evidence>
<evidence type="ECO:0000256" key="4">
    <source>
        <dbReference type="PROSITE-ProRule" id="PRU00335"/>
    </source>
</evidence>
<dbReference type="Proteomes" id="UP001178281">
    <property type="component" value="Unassembled WGS sequence"/>
</dbReference>